<evidence type="ECO:0000313" key="2">
    <source>
        <dbReference type="EMBL" id="TKI88683.1"/>
    </source>
</evidence>
<gene>
    <name evidence="2" type="ORF">FC695_37215</name>
</gene>
<evidence type="ECO:0000313" key="3">
    <source>
        <dbReference type="Proteomes" id="UP000308444"/>
    </source>
</evidence>
<feature type="non-terminal residue" evidence="2">
    <location>
        <position position="89"/>
    </location>
</feature>
<dbReference type="Proteomes" id="UP000308444">
    <property type="component" value="Unassembled WGS sequence"/>
</dbReference>
<protein>
    <recommendedName>
        <fullName evidence="1">Dynamin N-terminal domain-containing protein</fullName>
    </recommendedName>
</protein>
<feature type="domain" description="Dynamin N-terminal" evidence="1">
    <location>
        <begin position="46"/>
        <end position="87"/>
    </location>
</feature>
<dbReference type="AlphaFoldDB" id="A0A9X9A1U1"/>
<evidence type="ECO:0000259" key="1">
    <source>
        <dbReference type="Pfam" id="PF00350"/>
    </source>
</evidence>
<dbReference type="EMBL" id="SZOH01003929">
    <property type="protein sequence ID" value="TKI88683.1"/>
    <property type="molecule type" value="Genomic_DNA"/>
</dbReference>
<comment type="caution">
    <text evidence="2">The sequence shown here is derived from an EMBL/GenBank/DDBJ whole genome shotgun (WGS) entry which is preliminary data.</text>
</comment>
<dbReference type="Pfam" id="PF00350">
    <property type="entry name" value="Dynamin_N"/>
    <property type="match status" value="1"/>
</dbReference>
<reference evidence="2 3" key="1">
    <citation type="journal article" date="2019" name="Environ. Microbiol.">
        <title>An active ?-lactamase is a part of an orchestrated cell wall stress resistance network of Bacillus subtilis and related rhizosphere species.</title>
        <authorList>
            <person name="Bucher T."/>
            <person name="Keren-Paz A."/>
            <person name="Hausser J."/>
            <person name="Olender T."/>
            <person name="Cytryn E."/>
            <person name="Kolodkin-Gal I."/>
        </authorList>
    </citation>
    <scope>NUCLEOTIDE SEQUENCE [LARGE SCALE GENOMIC DNA]</scope>
    <source>
        <strain evidence="2 3">I32</strain>
    </source>
</reference>
<dbReference type="InterPro" id="IPR045063">
    <property type="entry name" value="Dynamin_N"/>
</dbReference>
<name>A0A9X9A1U1_BACCE</name>
<dbReference type="InterPro" id="IPR027417">
    <property type="entry name" value="P-loop_NTPase"/>
</dbReference>
<sequence length="89" mass="10196">MTNIVQTNGMKKLVCFYEEWQKHGDAENSLKLFEVIQKYKQEQLMIAFCGHFSAGKSTMMNHLYKAQLLPTSPIPTSANVVKIEKGMDR</sequence>
<dbReference type="SUPFAM" id="SSF52540">
    <property type="entry name" value="P-loop containing nucleoside triphosphate hydrolases"/>
    <property type="match status" value="1"/>
</dbReference>
<dbReference type="Gene3D" id="3.40.50.300">
    <property type="entry name" value="P-loop containing nucleotide triphosphate hydrolases"/>
    <property type="match status" value="1"/>
</dbReference>
<accession>A0A9X9A1U1</accession>
<organism evidence="2 3">
    <name type="scientific">Bacillus cereus</name>
    <dbReference type="NCBI Taxonomy" id="1396"/>
    <lineage>
        <taxon>Bacteria</taxon>
        <taxon>Bacillati</taxon>
        <taxon>Bacillota</taxon>
        <taxon>Bacilli</taxon>
        <taxon>Bacillales</taxon>
        <taxon>Bacillaceae</taxon>
        <taxon>Bacillus</taxon>
        <taxon>Bacillus cereus group</taxon>
    </lineage>
</organism>
<proteinExistence type="predicted"/>